<keyword evidence="3" id="KW-1185">Reference proteome</keyword>
<sequence>MSAALSGSEMRAIAKEAFIYGWPVCENYNTLYAYSIDVEHPEYKAPFNQIHSTARVFTPEDKAIITPNSDTPYSFAWLDLRAEPVVITVPAMEKDRYFSFQMIDMYTHNFDYLGTRCTGNSGGVYMITGPGWKGGSYSGEGPPAKVDKVLSCETPLALAMVRTQLKGPGDLEKVKAIQAGYEVTPLSSYLGKPTPEAKSVNWPKSDKALTMTVKMYEILDFVLSLLPVHESERELRARLLKLGIGSGGLRVSEPWRSEV</sequence>
<dbReference type="PANTHER" id="PTHR36509">
    <property type="entry name" value="BLL3101 PROTEIN"/>
    <property type="match status" value="1"/>
</dbReference>
<proteinExistence type="predicted"/>
<protein>
    <recommendedName>
        <fullName evidence="1">DUF1254 domain-containing protein</fullName>
    </recommendedName>
</protein>
<dbReference type="EMBL" id="CAJNJA010008695">
    <property type="protein sequence ID" value="CAE7239441.1"/>
    <property type="molecule type" value="Genomic_DNA"/>
</dbReference>
<dbReference type="SUPFAM" id="SSF160935">
    <property type="entry name" value="VPA0735-like"/>
    <property type="match status" value="1"/>
</dbReference>
<evidence type="ECO:0000259" key="1">
    <source>
        <dbReference type="Pfam" id="PF06863"/>
    </source>
</evidence>
<name>A0A812LCG5_9DINO</name>
<dbReference type="InterPro" id="IPR010679">
    <property type="entry name" value="DUF1254"/>
</dbReference>
<dbReference type="InterPro" id="IPR037050">
    <property type="entry name" value="DUF1254_sf"/>
</dbReference>
<dbReference type="Pfam" id="PF06863">
    <property type="entry name" value="DUF1254"/>
    <property type="match status" value="1"/>
</dbReference>
<dbReference type="OrthoDB" id="2018906at2759"/>
<reference evidence="2" key="1">
    <citation type="submission" date="2021-02" db="EMBL/GenBank/DDBJ databases">
        <authorList>
            <person name="Dougan E. K."/>
            <person name="Rhodes N."/>
            <person name="Thang M."/>
            <person name="Chan C."/>
        </authorList>
    </citation>
    <scope>NUCLEOTIDE SEQUENCE</scope>
</reference>
<dbReference type="AlphaFoldDB" id="A0A812LCG5"/>
<evidence type="ECO:0000313" key="2">
    <source>
        <dbReference type="EMBL" id="CAE7239441.1"/>
    </source>
</evidence>
<evidence type="ECO:0000313" key="3">
    <source>
        <dbReference type="Proteomes" id="UP000601435"/>
    </source>
</evidence>
<dbReference type="Proteomes" id="UP000601435">
    <property type="component" value="Unassembled WGS sequence"/>
</dbReference>
<dbReference type="PANTHER" id="PTHR36509:SF2">
    <property type="entry name" value="BLL3101 PROTEIN"/>
    <property type="match status" value="1"/>
</dbReference>
<gene>
    <name evidence="2" type="ORF">SNEC2469_LOCUS4220</name>
</gene>
<dbReference type="Gene3D" id="2.60.40.1610">
    <property type="entry name" value="Domain of unknown function DUF1254"/>
    <property type="match status" value="1"/>
</dbReference>
<feature type="domain" description="DUF1254" evidence="1">
    <location>
        <begin position="47"/>
        <end position="185"/>
    </location>
</feature>
<organism evidence="2 3">
    <name type="scientific">Symbiodinium necroappetens</name>
    <dbReference type="NCBI Taxonomy" id="1628268"/>
    <lineage>
        <taxon>Eukaryota</taxon>
        <taxon>Sar</taxon>
        <taxon>Alveolata</taxon>
        <taxon>Dinophyceae</taxon>
        <taxon>Suessiales</taxon>
        <taxon>Symbiodiniaceae</taxon>
        <taxon>Symbiodinium</taxon>
    </lineage>
</organism>
<accession>A0A812LCG5</accession>
<comment type="caution">
    <text evidence="2">The sequence shown here is derived from an EMBL/GenBank/DDBJ whole genome shotgun (WGS) entry which is preliminary data.</text>
</comment>